<dbReference type="InterPro" id="IPR038584">
    <property type="entry name" value="Ribosomal_bL33_sf"/>
</dbReference>
<reference evidence="6 7" key="1">
    <citation type="submission" date="2016-10" db="EMBL/GenBank/DDBJ databases">
        <authorList>
            <person name="de Groot N.N."/>
        </authorList>
    </citation>
    <scope>NUCLEOTIDE SEQUENCE [LARGE SCALE GENOMIC DNA]</scope>
    <source>
        <strain evidence="6 7">DSM 1736</strain>
    </source>
</reference>
<dbReference type="InterPro" id="IPR001705">
    <property type="entry name" value="Ribosomal_bL33"/>
</dbReference>
<keyword evidence="3 5" id="KW-0687">Ribonucleoprotein</keyword>
<dbReference type="Proteomes" id="UP000214880">
    <property type="component" value="Unassembled WGS sequence"/>
</dbReference>
<evidence type="ECO:0000256" key="1">
    <source>
        <dbReference type="ARBA" id="ARBA00007596"/>
    </source>
</evidence>
<evidence type="ECO:0000256" key="5">
    <source>
        <dbReference type="HAMAP-Rule" id="MF_00294"/>
    </source>
</evidence>
<dbReference type="GO" id="GO:0005737">
    <property type="term" value="C:cytoplasm"/>
    <property type="evidence" value="ECO:0007669"/>
    <property type="project" value="UniProtKB-ARBA"/>
</dbReference>
<dbReference type="OrthoDB" id="197660at2"/>
<dbReference type="AlphaFoldDB" id="A0A1G9V4Z0"/>
<organism evidence="6 7">
    <name type="scientific">Dendrosporobacter quercicolus</name>
    <dbReference type="NCBI Taxonomy" id="146817"/>
    <lineage>
        <taxon>Bacteria</taxon>
        <taxon>Bacillati</taxon>
        <taxon>Bacillota</taxon>
        <taxon>Negativicutes</taxon>
        <taxon>Selenomonadales</taxon>
        <taxon>Sporomusaceae</taxon>
        <taxon>Dendrosporobacter</taxon>
    </lineage>
</organism>
<accession>A0A1G9V4Z0</accession>
<evidence type="ECO:0000256" key="4">
    <source>
        <dbReference type="ARBA" id="ARBA00035176"/>
    </source>
</evidence>
<dbReference type="InterPro" id="IPR011332">
    <property type="entry name" value="Ribosomal_zn-bd"/>
</dbReference>
<name>A0A1G9V4Z0_9FIRM</name>
<evidence type="ECO:0000313" key="7">
    <source>
        <dbReference type="Proteomes" id="UP000214880"/>
    </source>
</evidence>
<dbReference type="GO" id="GO:1990904">
    <property type="term" value="C:ribonucleoprotein complex"/>
    <property type="evidence" value="ECO:0007669"/>
    <property type="project" value="UniProtKB-KW"/>
</dbReference>
<protein>
    <recommendedName>
        <fullName evidence="4 5">Large ribosomal subunit protein bL33</fullName>
    </recommendedName>
</protein>
<dbReference type="Pfam" id="PF00471">
    <property type="entry name" value="Ribosomal_L33"/>
    <property type="match status" value="1"/>
</dbReference>
<dbReference type="SUPFAM" id="SSF57829">
    <property type="entry name" value="Zn-binding ribosomal proteins"/>
    <property type="match status" value="1"/>
</dbReference>
<dbReference type="NCBIfam" id="NF001860">
    <property type="entry name" value="PRK00595.1"/>
    <property type="match status" value="1"/>
</dbReference>
<dbReference type="Gene3D" id="2.20.28.120">
    <property type="entry name" value="Ribosomal protein L33"/>
    <property type="match status" value="1"/>
</dbReference>
<dbReference type="EMBL" id="FNHB01000006">
    <property type="protein sequence ID" value="SDM67209.1"/>
    <property type="molecule type" value="Genomic_DNA"/>
</dbReference>
<dbReference type="HAMAP" id="MF_00294">
    <property type="entry name" value="Ribosomal_bL33"/>
    <property type="match status" value="1"/>
</dbReference>
<keyword evidence="7" id="KW-1185">Reference proteome</keyword>
<evidence type="ECO:0000313" key="6">
    <source>
        <dbReference type="EMBL" id="SDM67209.1"/>
    </source>
</evidence>
<evidence type="ECO:0000256" key="2">
    <source>
        <dbReference type="ARBA" id="ARBA00022980"/>
    </source>
</evidence>
<comment type="similarity">
    <text evidence="1 5">Belongs to the bacterial ribosomal protein bL33 family.</text>
</comment>
<gene>
    <name evidence="5" type="primary">rpmG</name>
    <name evidence="6" type="ORF">SAMN04488502_106173</name>
</gene>
<dbReference type="InterPro" id="IPR018264">
    <property type="entry name" value="Ribosomal_bL33_CS"/>
</dbReference>
<dbReference type="RefSeq" id="WP_092073771.1">
    <property type="nucleotide sequence ID" value="NZ_FNHB01000006.1"/>
</dbReference>
<dbReference type="GO" id="GO:0003735">
    <property type="term" value="F:structural constituent of ribosome"/>
    <property type="evidence" value="ECO:0007669"/>
    <property type="project" value="InterPro"/>
</dbReference>
<dbReference type="PANTHER" id="PTHR43168">
    <property type="entry name" value="50S RIBOSOMAL PROTEIN L33, CHLOROPLASTIC"/>
    <property type="match status" value="1"/>
</dbReference>
<dbReference type="STRING" id="146817.SAMN04488502_106173"/>
<dbReference type="NCBIfam" id="TIGR01023">
    <property type="entry name" value="rpmG_bact"/>
    <property type="match status" value="1"/>
</dbReference>
<sequence length="49" mass="5919">MRNAVTLACVDCKQRNYQSNKNKKNDPDRLEFNKYCKFCKKHTLHKETK</sequence>
<dbReference type="PROSITE" id="PS00582">
    <property type="entry name" value="RIBOSOMAL_L33"/>
    <property type="match status" value="1"/>
</dbReference>
<dbReference type="PANTHER" id="PTHR43168:SF2">
    <property type="entry name" value="LARGE RIBOSOMAL SUBUNIT PROTEIN BL33C"/>
    <property type="match status" value="1"/>
</dbReference>
<proteinExistence type="inferred from homology"/>
<keyword evidence="2 5" id="KW-0689">Ribosomal protein</keyword>
<dbReference type="GO" id="GO:0006412">
    <property type="term" value="P:translation"/>
    <property type="evidence" value="ECO:0007669"/>
    <property type="project" value="UniProtKB-UniRule"/>
</dbReference>
<evidence type="ECO:0000256" key="3">
    <source>
        <dbReference type="ARBA" id="ARBA00023274"/>
    </source>
</evidence>
<dbReference type="GO" id="GO:0005840">
    <property type="term" value="C:ribosome"/>
    <property type="evidence" value="ECO:0007669"/>
    <property type="project" value="UniProtKB-KW"/>
</dbReference>
<dbReference type="NCBIfam" id="NF001764">
    <property type="entry name" value="PRK00504.1"/>
    <property type="match status" value="1"/>
</dbReference>